<accession>A0A6J4MN15</accession>
<name>A0A6J4MN15_9ACTN</name>
<protein>
    <recommendedName>
        <fullName evidence="1">Peptidase C51 domain-containing protein</fullName>
    </recommendedName>
</protein>
<dbReference type="SUPFAM" id="SSF54001">
    <property type="entry name" value="Cysteine proteinases"/>
    <property type="match status" value="1"/>
</dbReference>
<dbReference type="EMBL" id="CADCUE010000308">
    <property type="protein sequence ID" value="CAA9364067.1"/>
    <property type="molecule type" value="Genomic_DNA"/>
</dbReference>
<organism evidence="2">
    <name type="scientific">uncultured Frankineae bacterium</name>
    <dbReference type="NCBI Taxonomy" id="437475"/>
    <lineage>
        <taxon>Bacteria</taxon>
        <taxon>Bacillati</taxon>
        <taxon>Actinomycetota</taxon>
        <taxon>Actinomycetes</taxon>
        <taxon>Frankiales</taxon>
        <taxon>environmental samples</taxon>
    </lineage>
</organism>
<dbReference type="Pfam" id="PF05257">
    <property type="entry name" value="CHAP"/>
    <property type="match status" value="1"/>
</dbReference>
<feature type="domain" description="Peptidase C51" evidence="1">
    <location>
        <begin position="51"/>
        <end position="194"/>
    </location>
</feature>
<dbReference type="InterPro" id="IPR038765">
    <property type="entry name" value="Papain-like_cys_pep_sf"/>
</dbReference>
<dbReference type="PROSITE" id="PS50911">
    <property type="entry name" value="CHAP"/>
    <property type="match status" value="1"/>
</dbReference>
<proteinExistence type="predicted"/>
<reference evidence="2" key="1">
    <citation type="submission" date="2020-02" db="EMBL/GenBank/DDBJ databases">
        <authorList>
            <person name="Meier V. D."/>
        </authorList>
    </citation>
    <scope>NUCLEOTIDE SEQUENCE</scope>
    <source>
        <strain evidence="2">AVDCRST_MAG16</strain>
    </source>
</reference>
<evidence type="ECO:0000313" key="2">
    <source>
        <dbReference type="EMBL" id="CAA9364067.1"/>
    </source>
</evidence>
<dbReference type="InterPro" id="IPR007921">
    <property type="entry name" value="CHAP_dom"/>
</dbReference>
<evidence type="ECO:0000259" key="1">
    <source>
        <dbReference type="PROSITE" id="PS50911"/>
    </source>
</evidence>
<sequence>MERFSTSAPVPKKSLSLTSLEESAVRPVRRVLVLVLAVVALAFGTALPASAVGDDYPWRTDSTWSADRYGFTKRQCVSFAAWRLAQRGTVINNRTQGWGNAHYWDDAAYRMRQGRGFKPAVGAVAHWNAYESSPYYSAGSSVPNGRMRSGSLGHVAYVQRVYADGSVLISHYNGSGTRTYSTARVKAPRYLYIGMATPR</sequence>
<dbReference type="Gene3D" id="3.90.1720.10">
    <property type="entry name" value="endopeptidase domain like (from Nostoc punctiforme)"/>
    <property type="match status" value="1"/>
</dbReference>
<dbReference type="AlphaFoldDB" id="A0A6J4MN15"/>
<gene>
    <name evidence="2" type="ORF">AVDCRST_MAG16-3326</name>
</gene>